<evidence type="ECO:0000313" key="5">
    <source>
        <dbReference type="WBParaSite" id="ECPE_0000414901-mRNA-1"/>
    </source>
</evidence>
<evidence type="ECO:0000256" key="1">
    <source>
        <dbReference type="SAM" id="MobiDB-lite"/>
    </source>
</evidence>
<dbReference type="EMBL" id="UZAN01041029">
    <property type="protein sequence ID" value="VDP71739.1"/>
    <property type="molecule type" value="Genomic_DNA"/>
</dbReference>
<dbReference type="WBParaSite" id="ECPE_0000414901-mRNA-1">
    <property type="protein sequence ID" value="ECPE_0000414901-mRNA-1"/>
    <property type="gene ID" value="ECPE_0000414901"/>
</dbReference>
<dbReference type="AlphaFoldDB" id="A0A183AB06"/>
<reference evidence="3 4" key="2">
    <citation type="submission" date="2018-11" db="EMBL/GenBank/DDBJ databases">
        <authorList>
            <consortium name="Pathogen Informatics"/>
        </authorList>
    </citation>
    <scope>NUCLEOTIDE SEQUENCE [LARGE SCALE GENOMIC DNA]</scope>
    <source>
        <strain evidence="3 4">Egypt</strain>
    </source>
</reference>
<proteinExistence type="predicted"/>
<keyword evidence="2" id="KW-0472">Membrane</keyword>
<dbReference type="OrthoDB" id="6231799at2759"/>
<feature type="transmembrane region" description="Helical" evidence="2">
    <location>
        <begin position="128"/>
        <end position="148"/>
    </location>
</feature>
<feature type="region of interest" description="Disordered" evidence="1">
    <location>
        <begin position="264"/>
        <end position="289"/>
    </location>
</feature>
<protein>
    <submittedName>
        <fullName evidence="5">Transmembrane protein</fullName>
    </submittedName>
</protein>
<evidence type="ECO:0000256" key="2">
    <source>
        <dbReference type="SAM" id="Phobius"/>
    </source>
</evidence>
<gene>
    <name evidence="3" type="ORF">ECPE_LOCUS4141</name>
</gene>
<sequence>MDNGTSEIELFVRFPGSARSLIERCVGSVASQWAEDILNAELNDSAGSDFTWIIGKQLSHLHTVLGRHLKPRNGSWLDLELDQNCPTMHSHSTIAHASLAVGTAALLIHILLVFSVNHGLVRLYGPCLLTSIGLTAAHNLLLFASSYIPTNLAVHLRFTGEAMHTPANAQTILCTMVDAVLHYLSISVHLSTLFALFEQYHISKGAYTKTSGSSEVVFKRNDPLSRLKLDNLVMQLPLGIVRGGAYMPRNSSFTMPGLNLLGPPGSGGSTVPRKSGLTQGGGACRSSPTSCSPLTEAVHNVYGKQHLSVG</sequence>
<dbReference type="Proteomes" id="UP000272942">
    <property type="component" value="Unassembled WGS sequence"/>
</dbReference>
<keyword evidence="4" id="KW-1185">Reference proteome</keyword>
<keyword evidence="2" id="KW-1133">Transmembrane helix</keyword>
<accession>A0A183AB06</accession>
<reference evidence="5" key="1">
    <citation type="submission" date="2016-06" db="UniProtKB">
        <authorList>
            <consortium name="WormBaseParasite"/>
        </authorList>
    </citation>
    <scope>IDENTIFICATION</scope>
</reference>
<name>A0A183AB06_9TREM</name>
<organism evidence="5">
    <name type="scientific">Echinostoma caproni</name>
    <dbReference type="NCBI Taxonomy" id="27848"/>
    <lineage>
        <taxon>Eukaryota</taxon>
        <taxon>Metazoa</taxon>
        <taxon>Spiralia</taxon>
        <taxon>Lophotrochozoa</taxon>
        <taxon>Platyhelminthes</taxon>
        <taxon>Trematoda</taxon>
        <taxon>Digenea</taxon>
        <taxon>Plagiorchiida</taxon>
        <taxon>Echinostomata</taxon>
        <taxon>Echinostomatoidea</taxon>
        <taxon>Echinostomatidae</taxon>
        <taxon>Echinostoma</taxon>
    </lineage>
</organism>
<evidence type="ECO:0000313" key="3">
    <source>
        <dbReference type="EMBL" id="VDP71739.1"/>
    </source>
</evidence>
<evidence type="ECO:0000313" key="4">
    <source>
        <dbReference type="Proteomes" id="UP000272942"/>
    </source>
</evidence>
<keyword evidence="2" id="KW-0812">Transmembrane</keyword>
<feature type="transmembrane region" description="Helical" evidence="2">
    <location>
        <begin position="94"/>
        <end position="116"/>
    </location>
</feature>